<sequence length="581" mass="65928">MLKKFISYYKPYKKLFFFDMTVALTASVCDLVYPMMTRTLVNDSIPNKNIRMLIVFAISLMAIYLIKAACNYFMQYYGHVMGVKMQGDMRNDMFLHLQKLPNSYFDNNKTGDLMSRMINDLMDVSELAHHGPEDLFISLVMIIGSFIILCTINIPLTVLIFAFIPFIVYFSMKQKNRMHDAFMETRVETSEVNSNLENSLAGIRVTKAFTAHSHELIKFKEGNEKFKKARARAYKVMAQYGSGVGFGINVLDYIVLIAGGVFTYFDLINLGDFFAYLLYIKLFTEPIKKLVSFMEQYQNGMTGFRRFLSIISEEAEKEKENSIELKNIEGKIEFNNVSFSYEDKLVLDGLNLKVEKGKMLALVGPSGGGKSTFCNLIPRFYDVAEGDILIDGTSIYDVTLESLRRNIGIVQQDVFLFTGTIKENILYGNHNATDKEVIEAAKKANIHDFIMSLPNGYDTYIGERGVKLSGGQKQRISIARVFLKNPPILILDEATSALDNATEYMIQKALEELCHGRTTIVVAHRLSTIKNADEIIVLTSEGIQERGNHESLLANNGIYKKLYQSQFKNLSIEDKEEILTA</sequence>
<dbReference type="PANTHER" id="PTHR43394">
    <property type="entry name" value="ATP-DEPENDENT PERMEASE MDL1, MITOCHONDRIAL"/>
    <property type="match status" value="1"/>
</dbReference>
<evidence type="ECO:0000313" key="11">
    <source>
        <dbReference type="Proteomes" id="UP000264883"/>
    </source>
</evidence>
<dbReference type="AlphaFoldDB" id="A0A343JDK5"/>
<dbReference type="GO" id="GO:0005524">
    <property type="term" value="F:ATP binding"/>
    <property type="evidence" value="ECO:0007669"/>
    <property type="project" value="UniProtKB-KW"/>
</dbReference>
<feature type="transmembrane region" description="Helical" evidence="7">
    <location>
        <begin position="15"/>
        <end position="33"/>
    </location>
</feature>
<dbReference type="SUPFAM" id="SSF52540">
    <property type="entry name" value="P-loop containing nucleoside triphosphate hydrolases"/>
    <property type="match status" value="1"/>
</dbReference>
<evidence type="ECO:0000259" key="9">
    <source>
        <dbReference type="PROSITE" id="PS50929"/>
    </source>
</evidence>
<dbReference type="GO" id="GO:0016887">
    <property type="term" value="F:ATP hydrolysis activity"/>
    <property type="evidence" value="ECO:0007669"/>
    <property type="project" value="InterPro"/>
</dbReference>
<evidence type="ECO:0000256" key="3">
    <source>
        <dbReference type="ARBA" id="ARBA00022741"/>
    </source>
</evidence>
<feature type="transmembrane region" description="Helical" evidence="7">
    <location>
        <begin position="53"/>
        <end position="74"/>
    </location>
</feature>
<dbReference type="KEGG" id="cia:BEN51_08990"/>
<dbReference type="SMART" id="SM00382">
    <property type="entry name" value="AAA"/>
    <property type="match status" value="1"/>
</dbReference>
<dbReference type="CDD" id="cd03251">
    <property type="entry name" value="ABCC_MsbA"/>
    <property type="match status" value="1"/>
</dbReference>
<dbReference type="Gene3D" id="1.20.1560.10">
    <property type="entry name" value="ABC transporter type 1, transmembrane domain"/>
    <property type="match status" value="1"/>
</dbReference>
<dbReference type="GO" id="GO:0015421">
    <property type="term" value="F:ABC-type oligopeptide transporter activity"/>
    <property type="evidence" value="ECO:0007669"/>
    <property type="project" value="TreeGrafter"/>
</dbReference>
<evidence type="ECO:0000256" key="5">
    <source>
        <dbReference type="ARBA" id="ARBA00022989"/>
    </source>
</evidence>
<evidence type="ECO:0000256" key="6">
    <source>
        <dbReference type="ARBA" id="ARBA00023136"/>
    </source>
</evidence>
<evidence type="ECO:0000256" key="7">
    <source>
        <dbReference type="SAM" id="Phobius"/>
    </source>
</evidence>
<dbReference type="InterPro" id="IPR003593">
    <property type="entry name" value="AAA+_ATPase"/>
</dbReference>
<protein>
    <submittedName>
        <fullName evidence="10">Thiamine ABC transporter permease</fullName>
    </submittedName>
</protein>
<dbReference type="InterPro" id="IPR011527">
    <property type="entry name" value="ABC1_TM_dom"/>
</dbReference>
<keyword evidence="3" id="KW-0547">Nucleotide-binding</keyword>
<dbReference type="InterPro" id="IPR027417">
    <property type="entry name" value="P-loop_NTPase"/>
</dbReference>
<feature type="transmembrane region" description="Helical" evidence="7">
    <location>
        <begin position="135"/>
        <end position="168"/>
    </location>
</feature>
<feature type="domain" description="ABC transmembrane type-1" evidence="9">
    <location>
        <begin position="23"/>
        <end position="299"/>
    </location>
</feature>
<dbReference type="Pfam" id="PF00005">
    <property type="entry name" value="ABC_tran"/>
    <property type="match status" value="1"/>
</dbReference>
<evidence type="ECO:0000256" key="4">
    <source>
        <dbReference type="ARBA" id="ARBA00022840"/>
    </source>
</evidence>
<name>A0A343JDK5_9CLOT</name>
<evidence type="ECO:0000256" key="2">
    <source>
        <dbReference type="ARBA" id="ARBA00022692"/>
    </source>
</evidence>
<dbReference type="Proteomes" id="UP000264883">
    <property type="component" value="Chromosome"/>
</dbReference>
<dbReference type="SUPFAM" id="SSF90123">
    <property type="entry name" value="ABC transporter transmembrane region"/>
    <property type="match status" value="1"/>
</dbReference>
<feature type="transmembrane region" description="Helical" evidence="7">
    <location>
        <begin position="236"/>
        <end position="255"/>
    </location>
</feature>
<keyword evidence="4" id="KW-0067">ATP-binding</keyword>
<dbReference type="Gene3D" id="3.40.50.300">
    <property type="entry name" value="P-loop containing nucleotide triphosphate hydrolases"/>
    <property type="match status" value="1"/>
</dbReference>
<dbReference type="InterPro" id="IPR017871">
    <property type="entry name" value="ABC_transporter-like_CS"/>
</dbReference>
<dbReference type="Pfam" id="PF00664">
    <property type="entry name" value="ABC_membrane"/>
    <property type="match status" value="1"/>
</dbReference>
<keyword evidence="6 7" id="KW-0472">Membrane</keyword>
<feature type="domain" description="ABC transporter" evidence="8">
    <location>
        <begin position="332"/>
        <end position="565"/>
    </location>
</feature>
<dbReference type="InterPro" id="IPR003439">
    <property type="entry name" value="ABC_transporter-like_ATP-bd"/>
</dbReference>
<evidence type="ECO:0000256" key="1">
    <source>
        <dbReference type="ARBA" id="ARBA00004651"/>
    </source>
</evidence>
<keyword evidence="2 7" id="KW-0812">Transmembrane</keyword>
<dbReference type="InterPro" id="IPR039421">
    <property type="entry name" value="Type_1_exporter"/>
</dbReference>
<evidence type="ECO:0000313" key="10">
    <source>
        <dbReference type="EMBL" id="ASW43613.1"/>
    </source>
</evidence>
<organism evidence="10 11">
    <name type="scientific">Clostridium isatidis</name>
    <dbReference type="NCBI Taxonomy" id="182773"/>
    <lineage>
        <taxon>Bacteria</taxon>
        <taxon>Bacillati</taxon>
        <taxon>Bacillota</taxon>
        <taxon>Clostridia</taxon>
        <taxon>Eubacteriales</taxon>
        <taxon>Clostridiaceae</taxon>
        <taxon>Clostridium</taxon>
    </lineage>
</organism>
<evidence type="ECO:0000259" key="8">
    <source>
        <dbReference type="PROSITE" id="PS50893"/>
    </source>
</evidence>
<dbReference type="PROSITE" id="PS50893">
    <property type="entry name" value="ABC_TRANSPORTER_2"/>
    <property type="match status" value="1"/>
</dbReference>
<dbReference type="EMBL" id="CP016786">
    <property type="protein sequence ID" value="ASW43613.1"/>
    <property type="molecule type" value="Genomic_DNA"/>
</dbReference>
<accession>A0A343JDK5</accession>
<dbReference type="CDD" id="cd18549">
    <property type="entry name" value="ABC_6TM_YwjA_like"/>
    <property type="match status" value="1"/>
</dbReference>
<keyword evidence="11" id="KW-1185">Reference proteome</keyword>
<dbReference type="OrthoDB" id="9762778at2"/>
<reference evidence="10 11" key="1">
    <citation type="submission" date="2016-08" db="EMBL/GenBank/DDBJ databases">
        <title>Complete Genome Sequence Of The Indigo Reducing Clostridium isatidis DSM15098.</title>
        <authorList>
            <person name="Little G.T."/>
            <person name="Minton N.P."/>
        </authorList>
    </citation>
    <scope>NUCLEOTIDE SEQUENCE [LARGE SCALE GENOMIC DNA]</scope>
    <source>
        <strain evidence="10 11">DSM 15098</strain>
    </source>
</reference>
<dbReference type="RefSeq" id="WP_119865746.1">
    <property type="nucleotide sequence ID" value="NZ_CP016786.1"/>
</dbReference>
<dbReference type="InterPro" id="IPR036640">
    <property type="entry name" value="ABC1_TM_sf"/>
</dbReference>
<dbReference type="PANTHER" id="PTHR43394:SF1">
    <property type="entry name" value="ATP-BINDING CASSETTE SUB-FAMILY B MEMBER 10, MITOCHONDRIAL"/>
    <property type="match status" value="1"/>
</dbReference>
<proteinExistence type="predicted"/>
<dbReference type="PROSITE" id="PS00211">
    <property type="entry name" value="ABC_TRANSPORTER_1"/>
    <property type="match status" value="1"/>
</dbReference>
<keyword evidence="5 7" id="KW-1133">Transmembrane helix</keyword>
<dbReference type="FunFam" id="3.40.50.300:FF:000218">
    <property type="entry name" value="Multidrug ABC transporter ATP-binding protein"/>
    <property type="match status" value="1"/>
</dbReference>
<dbReference type="GO" id="GO:0005886">
    <property type="term" value="C:plasma membrane"/>
    <property type="evidence" value="ECO:0007669"/>
    <property type="project" value="UniProtKB-SubCell"/>
</dbReference>
<dbReference type="PROSITE" id="PS50929">
    <property type="entry name" value="ABC_TM1F"/>
    <property type="match status" value="1"/>
</dbReference>
<comment type="subcellular location">
    <subcellularLocation>
        <location evidence="1">Cell membrane</location>
        <topology evidence="1">Multi-pass membrane protein</topology>
    </subcellularLocation>
</comment>
<gene>
    <name evidence="10" type="ORF">BEN51_08990</name>
</gene>